<feature type="transmembrane region" description="Helical" evidence="1">
    <location>
        <begin position="77"/>
        <end position="99"/>
    </location>
</feature>
<proteinExistence type="predicted"/>
<keyword evidence="1" id="KW-0812">Transmembrane</keyword>
<comment type="caution">
    <text evidence="2">The sequence shown here is derived from an EMBL/GenBank/DDBJ whole genome shotgun (WGS) entry which is preliminary data.</text>
</comment>
<reference evidence="2 3" key="1">
    <citation type="submission" date="2020-08" db="EMBL/GenBank/DDBJ databases">
        <title>Genomic Encyclopedia of Type Strains, Phase IV (KMG-IV): sequencing the most valuable type-strain genomes for metagenomic binning, comparative biology and taxonomic classification.</title>
        <authorList>
            <person name="Goeker M."/>
        </authorList>
    </citation>
    <scope>NUCLEOTIDE SEQUENCE [LARGE SCALE GENOMIC DNA]</scope>
    <source>
        <strain evidence="2 3">DSM 15743</strain>
    </source>
</reference>
<evidence type="ECO:0000256" key="1">
    <source>
        <dbReference type="SAM" id="Phobius"/>
    </source>
</evidence>
<name>A0A7W6N8Q5_9HYPH</name>
<keyword evidence="1" id="KW-0472">Membrane</keyword>
<dbReference type="RefSeq" id="WP_027316600.1">
    <property type="nucleotide sequence ID" value="NZ_JACIDC010000008.1"/>
</dbReference>
<protein>
    <submittedName>
        <fullName evidence="2">Uncharacterized protein</fullName>
    </submittedName>
</protein>
<dbReference type="Pfam" id="PF19660">
    <property type="entry name" value="DUF6163"/>
    <property type="match status" value="1"/>
</dbReference>
<dbReference type="AlphaFoldDB" id="A0A7W6N8Q5"/>
<feature type="transmembrane region" description="Helical" evidence="1">
    <location>
        <begin position="105"/>
        <end position="125"/>
    </location>
</feature>
<keyword evidence="3" id="KW-1185">Reference proteome</keyword>
<feature type="transmembrane region" description="Helical" evidence="1">
    <location>
        <begin position="41"/>
        <end position="65"/>
    </location>
</feature>
<evidence type="ECO:0000313" key="2">
    <source>
        <dbReference type="EMBL" id="MBB4040906.1"/>
    </source>
</evidence>
<dbReference type="EMBL" id="JACIDC010000008">
    <property type="protein sequence ID" value="MBB4040906.1"/>
    <property type="molecule type" value="Genomic_DNA"/>
</dbReference>
<evidence type="ECO:0000313" key="3">
    <source>
        <dbReference type="Proteomes" id="UP000519439"/>
    </source>
</evidence>
<dbReference type="InterPro" id="IPR046161">
    <property type="entry name" value="DUF6163"/>
</dbReference>
<accession>A0A7W6N8Q5</accession>
<sequence>MIGRNASQGSPPQAAREYLSDRIEERPVAQGFMRWSFVLTWFMRILAILWIMKGLSSWAVILGIWTPIGHFEARSTGYQATVIYFALIDLIAAVGLWMASTWGGIMWLLAVMSHLILAAFFPGIISGGFLTVTFFLTLMAVYLVMSWLAAQEGQ</sequence>
<organism evidence="2 3">
    <name type="scientific">Microvirga flocculans</name>
    <dbReference type="NCBI Taxonomy" id="217168"/>
    <lineage>
        <taxon>Bacteria</taxon>
        <taxon>Pseudomonadati</taxon>
        <taxon>Pseudomonadota</taxon>
        <taxon>Alphaproteobacteria</taxon>
        <taxon>Hyphomicrobiales</taxon>
        <taxon>Methylobacteriaceae</taxon>
        <taxon>Microvirga</taxon>
    </lineage>
</organism>
<dbReference type="Proteomes" id="UP000519439">
    <property type="component" value="Unassembled WGS sequence"/>
</dbReference>
<keyword evidence="1" id="KW-1133">Transmembrane helix</keyword>
<feature type="transmembrane region" description="Helical" evidence="1">
    <location>
        <begin position="132"/>
        <end position="150"/>
    </location>
</feature>
<gene>
    <name evidence="2" type="ORF">GGR34_002565</name>
</gene>